<dbReference type="GO" id="GO:0007274">
    <property type="term" value="P:neuromuscular synaptic transmission"/>
    <property type="evidence" value="ECO:0007669"/>
    <property type="project" value="TreeGrafter"/>
</dbReference>
<feature type="domain" description="Choline/carnitine acyltransferase" evidence="7">
    <location>
        <begin position="48"/>
        <end position="189"/>
    </location>
</feature>
<dbReference type="GO" id="GO:0005737">
    <property type="term" value="C:cytoplasm"/>
    <property type="evidence" value="ECO:0007669"/>
    <property type="project" value="TreeGrafter"/>
</dbReference>
<keyword evidence="2" id="KW-0808">Transferase</keyword>
<dbReference type="PANTHER" id="PTHR22589:SF14">
    <property type="entry name" value="CHOLINE O-ACETYLTRANSFERASE"/>
    <property type="match status" value="1"/>
</dbReference>
<protein>
    <recommendedName>
        <fullName evidence="6">Choline O-acetyltransferase</fullName>
        <ecNumber evidence="5">2.3.1.6</ecNumber>
    </recommendedName>
</protein>
<dbReference type="GO" id="GO:0043005">
    <property type="term" value="C:neuron projection"/>
    <property type="evidence" value="ECO:0007669"/>
    <property type="project" value="TreeGrafter"/>
</dbReference>
<dbReference type="GO" id="GO:0008292">
    <property type="term" value="P:acetylcholine biosynthetic process"/>
    <property type="evidence" value="ECO:0007669"/>
    <property type="project" value="TreeGrafter"/>
</dbReference>
<evidence type="ECO:0000256" key="4">
    <source>
        <dbReference type="ARBA" id="ARBA00023315"/>
    </source>
</evidence>
<organism evidence="8 9">
    <name type="scientific">Meloidogyne hapla</name>
    <name type="common">Root-knot nematode worm</name>
    <dbReference type="NCBI Taxonomy" id="6305"/>
    <lineage>
        <taxon>Eukaryota</taxon>
        <taxon>Metazoa</taxon>
        <taxon>Ecdysozoa</taxon>
        <taxon>Nematoda</taxon>
        <taxon>Chromadorea</taxon>
        <taxon>Rhabditida</taxon>
        <taxon>Tylenchina</taxon>
        <taxon>Tylenchomorpha</taxon>
        <taxon>Tylenchoidea</taxon>
        <taxon>Meloidogynidae</taxon>
        <taxon>Meloidogyninae</taxon>
        <taxon>Meloidogyne</taxon>
    </lineage>
</organism>
<accession>A0A1I8BIQ4</accession>
<evidence type="ECO:0000256" key="6">
    <source>
        <dbReference type="ARBA" id="ARBA00040495"/>
    </source>
</evidence>
<evidence type="ECO:0000256" key="5">
    <source>
        <dbReference type="ARBA" id="ARBA00039091"/>
    </source>
</evidence>
<name>A0A1I8BIQ4_MELHA</name>
<dbReference type="SUPFAM" id="SSF52777">
    <property type="entry name" value="CoA-dependent acyltransferases"/>
    <property type="match status" value="1"/>
</dbReference>
<dbReference type="Gene3D" id="3.30.559.70">
    <property type="entry name" value="Choline/Carnitine o-acyltransferase, domain 2"/>
    <property type="match status" value="1"/>
</dbReference>
<dbReference type="WBParaSite" id="MhA1_Contig2581.frz3.gene1">
    <property type="protein sequence ID" value="MhA1_Contig2581.frz3.gene1"/>
    <property type="gene ID" value="MhA1_Contig2581.frz3.gene1"/>
</dbReference>
<evidence type="ECO:0000256" key="3">
    <source>
        <dbReference type="ARBA" id="ARBA00022979"/>
    </source>
</evidence>
<dbReference type="Proteomes" id="UP000095281">
    <property type="component" value="Unplaced"/>
</dbReference>
<dbReference type="InterPro" id="IPR023213">
    <property type="entry name" value="CAT-like_dom_sf"/>
</dbReference>
<sequence length="190" mass="22625">MSFMEFNTKTTKTTTINNIFNINVKKIQEKEKLEEIDGWNQYLLPKPPLPDLKHTLTRYLEYSSVLAQTYGLDFDKTIKNVKQFEETFGPKLQQKLKEISIKEENWINKFWLKEMYLKQRLPLPINFSPAYVFPHREFKNEKEQINYAALLIKGFLDFKEKIERKEIPLEKVPDRFIGGNSVSMCMDQYG</sequence>
<proteinExistence type="inferred from homology"/>
<evidence type="ECO:0000313" key="9">
    <source>
        <dbReference type="WBParaSite" id="MhA1_Contig2581.frz3.gene1"/>
    </source>
</evidence>
<evidence type="ECO:0000259" key="7">
    <source>
        <dbReference type="Pfam" id="PF00755"/>
    </source>
</evidence>
<keyword evidence="3" id="KW-0530">Neurotransmitter biosynthesis</keyword>
<dbReference type="InterPro" id="IPR042231">
    <property type="entry name" value="Cho/carn_acyl_trans_2"/>
</dbReference>
<dbReference type="GO" id="GO:0045202">
    <property type="term" value="C:synapse"/>
    <property type="evidence" value="ECO:0007669"/>
    <property type="project" value="GOC"/>
</dbReference>
<evidence type="ECO:0000256" key="1">
    <source>
        <dbReference type="ARBA" id="ARBA00005232"/>
    </source>
</evidence>
<dbReference type="PANTHER" id="PTHR22589">
    <property type="entry name" value="CARNITINE O-ACYLTRANSFERASE"/>
    <property type="match status" value="1"/>
</dbReference>
<dbReference type="InterPro" id="IPR039551">
    <property type="entry name" value="Cho/carn_acyl_trans"/>
</dbReference>
<dbReference type="OMA" id="ESHENYQ"/>
<dbReference type="EC" id="2.3.1.6" evidence="5"/>
<dbReference type="InterPro" id="IPR000542">
    <property type="entry name" value="Carn_acyl_trans"/>
</dbReference>
<evidence type="ECO:0000313" key="8">
    <source>
        <dbReference type="Proteomes" id="UP000095281"/>
    </source>
</evidence>
<dbReference type="Gene3D" id="3.30.559.10">
    <property type="entry name" value="Chloramphenicol acetyltransferase-like domain"/>
    <property type="match status" value="1"/>
</dbReference>
<keyword evidence="8" id="KW-1185">Reference proteome</keyword>
<reference evidence="9" key="1">
    <citation type="submission" date="2016-11" db="UniProtKB">
        <authorList>
            <consortium name="WormBaseParasite"/>
        </authorList>
    </citation>
    <scope>IDENTIFICATION</scope>
</reference>
<evidence type="ECO:0000256" key="2">
    <source>
        <dbReference type="ARBA" id="ARBA00022679"/>
    </source>
</evidence>
<dbReference type="AlphaFoldDB" id="A0A1I8BIQ4"/>
<dbReference type="Pfam" id="PF00755">
    <property type="entry name" value="Carn_acyltransf"/>
    <property type="match status" value="1"/>
</dbReference>
<keyword evidence="4" id="KW-0012">Acyltransferase</keyword>
<dbReference type="GO" id="GO:0004102">
    <property type="term" value="F:choline O-acetyltransferase activity"/>
    <property type="evidence" value="ECO:0007669"/>
    <property type="project" value="UniProtKB-EC"/>
</dbReference>
<comment type="similarity">
    <text evidence="1">Belongs to the carnitine/choline acetyltransferase family.</text>
</comment>